<evidence type="ECO:0000313" key="3">
    <source>
        <dbReference type="EMBL" id="MEE4598897.1"/>
    </source>
</evidence>
<dbReference type="Pfam" id="PF13561">
    <property type="entry name" value="adh_short_C2"/>
    <property type="match status" value="1"/>
</dbReference>
<keyword evidence="4" id="KW-1185">Reference proteome</keyword>
<dbReference type="InterPro" id="IPR036291">
    <property type="entry name" value="NAD(P)-bd_dom_sf"/>
</dbReference>
<comment type="caution">
    <text evidence="3">The sequence shown here is derived from an EMBL/GenBank/DDBJ whole genome shotgun (WGS) entry which is preliminary data.</text>
</comment>
<dbReference type="PRINTS" id="PR00081">
    <property type="entry name" value="GDHRDH"/>
</dbReference>
<organism evidence="3 4">
    <name type="scientific">Streptomyces asiaticus subsp. ignotus</name>
    <dbReference type="NCBI Taxonomy" id="3098222"/>
    <lineage>
        <taxon>Bacteria</taxon>
        <taxon>Bacillati</taxon>
        <taxon>Actinomycetota</taxon>
        <taxon>Actinomycetes</taxon>
        <taxon>Kitasatosporales</taxon>
        <taxon>Streptomycetaceae</taxon>
        <taxon>Streptomyces</taxon>
        <taxon>Streptomyces violaceusniger group</taxon>
    </lineage>
</organism>
<dbReference type="Proteomes" id="UP001354709">
    <property type="component" value="Unassembled WGS sequence"/>
</dbReference>
<dbReference type="PANTHER" id="PTHR43639:SF1">
    <property type="entry name" value="SHORT-CHAIN DEHYDROGENASE_REDUCTASE FAMILY PROTEIN"/>
    <property type="match status" value="1"/>
</dbReference>
<dbReference type="PANTHER" id="PTHR43639">
    <property type="entry name" value="OXIDOREDUCTASE, SHORT-CHAIN DEHYDROGENASE/REDUCTASE FAMILY (AFU_ORTHOLOGUE AFUA_5G02870)"/>
    <property type="match status" value="1"/>
</dbReference>
<dbReference type="Gene3D" id="3.40.50.720">
    <property type="entry name" value="NAD(P)-binding Rossmann-like Domain"/>
    <property type="match status" value="1"/>
</dbReference>
<proteinExistence type="inferred from homology"/>
<evidence type="ECO:0000256" key="1">
    <source>
        <dbReference type="ARBA" id="ARBA00006484"/>
    </source>
</evidence>
<dbReference type="PRINTS" id="PR00080">
    <property type="entry name" value="SDRFAMILY"/>
</dbReference>
<dbReference type="RefSeq" id="WP_330816205.1">
    <property type="nucleotide sequence ID" value="NZ_JAZBJO010000058.1"/>
</dbReference>
<name>A0ABU7QBW5_9ACTN</name>
<evidence type="ECO:0000313" key="4">
    <source>
        <dbReference type="Proteomes" id="UP001354709"/>
    </source>
</evidence>
<evidence type="ECO:0000256" key="2">
    <source>
        <dbReference type="ARBA" id="ARBA00023002"/>
    </source>
</evidence>
<accession>A0ABU7QBW5</accession>
<keyword evidence="2" id="KW-0560">Oxidoreductase</keyword>
<comment type="similarity">
    <text evidence="1">Belongs to the short-chain dehydrogenases/reductases (SDR) family.</text>
</comment>
<protein>
    <submittedName>
        <fullName evidence="3">SDR family oxidoreductase</fullName>
    </submittedName>
</protein>
<gene>
    <name evidence="3" type="ORF">V2J94_44945</name>
</gene>
<dbReference type="EMBL" id="JAZBJO010000058">
    <property type="protein sequence ID" value="MEE4598897.1"/>
    <property type="molecule type" value="Genomic_DNA"/>
</dbReference>
<dbReference type="SUPFAM" id="SSF51735">
    <property type="entry name" value="NAD(P)-binding Rossmann-fold domains"/>
    <property type="match status" value="1"/>
</dbReference>
<sequence length="254" mass="26893">MTGLIGKTALVTGASRGIGRYTAQRLARDGARVGVHYGRNEQAAHEVVESIRAEGGEAFALHADLAAPRAAQTLWEAFDRHADGVDILVNNAGMVVYGSVTEVVEEDFDQLFAVNVKAPLFIIQHGLLRLRDGGRIINLSSAAAYLASPMATMYALTKGAISTLTRTVAWDLGNRHITVNAVAPGFTDTDMSDWFADPAAKAWAASQNTMSRVGQPEDIGDIIAFLASDDARWVNGQVIDATGGGLLGVTRTAA</sequence>
<dbReference type="InterPro" id="IPR002347">
    <property type="entry name" value="SDR_fam"/>
</dbReference>
<reference evidence="3 4" key="1">
    <citation type="submission" date="2023-11" db="EMBL/GenBank/DDBJ databases">
        <title>30 novel species of actinomycetes from the DSMZ collection.</title>
        <authorList>
            <person name="Nouioui I."/>
        </authorList>
    </citation>
    <scope>NUCLEOTIDE SEQUENCE [LARGE SCALE GENOMIC DNA]</scope>
    <source>
        <strain evidence="3 4">DSM 41524</strain>
    </source>
</reference>